<accession>A0A6A8GCI6</accession>
<gene>
    <name evidence="2" type="ORF">GJR96_01320</name>
</gene>
<feature type="compositionally biased region" description="Polar residues" evidence="1">
    <location>
        <begin position="1"/>
        <end position="14"/>
    </location>
</feature>
<feature type="compositionally biased region" description="Basic and acidic residues" evidence="1">
    <location>
        <begin position="31"/>
        <end position="44"/>
    </location>
</feature>
<proteinExistence type="predicted"/>
<name>A0A6A8GCI6_9EURY</name>
<sequence>MIRTTSPGLTTAVLSSGDRAGRFTPDATPRLYEHESHMTGDDGRTNWNETEVA</sequence>
<comment type="caution">
    <text evidence="2">The sequence shown here is derived from an EMBL/GenBank/DDBJ whole genome shotgun (WGS) entry which is preliminary data.</text>
</comment>
<dbReference type="Proteomes" id="UP000439022">
    <property type="component" value="Unassembled WGS sequence"/>
</dbReference>
<dbReference type="EMBL" id="WKJO01000001">
    <property type="protein sequence ID" value="MRX20601.1"/>
    <property type="molecule type" value="Genomic_DNA"/>
</dbReference>
<dbReference type="RefSeq" id="WP_154326156.1">
    <property type="nucleotide sequence ID" value="NZ_WKJO01000001.1"/>
</dbReference>
<evidence type="ECO:0000313" key="2">
    <source>
        <dbReference type="EMBL" id="MRX20601.1"/>
    </source>
</evidence>
<dbReference type="AlphaFoldDB" id="A0A6A8GCI6"/>
<evidence type="ECO:0000256" key="1">
    <source>
        <dbReference type="SAM" id="MobiDB-lite"/>
    </source>
</evidence>
<protein>
    <submittedName>
        <fullName evidence="2">Uncharacterized protein</fullName>
    </submittedName>
</protein>
<evidence type="ECO:0000313" key="3">
    <source>
        <dbReference type="Proteomes" id="UP000439022"/>
    </source>
</evidence>
<reference evidence="2 3" key="1">
    <citation type="submission" date="2019-11" db="EMBL/GenBank/DDBJ databases">
        <title>Whole genome sequence of Haloferax sp. MBLA0076.</title>
        <authorList>
            <person name="Seo M.-J."/>
            <person name="Cho E.-S."/>
        </authorList>
    </citation>
    <scope>NUCLEOTIDE SEQUENCE [LARGE SCALE GENOMIC DNA]</scope>
    <source>
        <strain evidence="2 3">MBLA0076</strain>
    </source>
</reference>
<feature type="region of interest" description="Disordered" evidence="1">
    <location>
        <begin position="1"/>
        <end position="53"/>
    </location>
</feature>
<keyword evidence="3" id="KW-1185">Reference proteome</keyword>
<organism evidence="2 3">
    <name type="scientific">Haloferax litoreum</name>
    <dbReference type="NCBI Taxonomy" id="2666140"/>
    <lineage>
        <taxon>Archaea</taxon>
        <taxon>Methanobacteriati</taxon>
        <taxon>Methanobacteriota</taxon>
        <taxon>Stenosarchaea group</taxon>
        <taxon>Halobacteria</taxon>
        <taxon>Halobacteriales</taxon>
        <taxon>Haloferacaceae</taxon>
        <taxon>Haloferax</taxon>
    </lineage>
</organism>